<organism evidence="5 6">
    <name type="scientific">Capsaspora owczarzaki (strain ATCC 30864)</name>
    <dbReference type="NCBI Taxonomy" id="595528"/>
    <lineage>
        <taxon>Eukaryota</taxon>
        <taxon>Filasterea</taxon>
        <taxon>Capsaspora</taxon>
    </lineage>
</organism>
<dbReference type="EMBL" id="KE346370">
    <property type="protein sequence ID" value="KJE96100.1"/>
    <property type="molecule type" value="Genomic_DNA"/>
</dbReference>
<dbReference type="SMART" id="SM00513">
    <property type="entry name" value="SAP"/>
    <property type="match status" value="1"/>
</dbReference>
<dbReference type="eggNOG" id="KOG2416">
    <property type="taxonomic scope" value="Eukaryota"/>
</dbReference>
<feature type="domain" description="SAP" evidence="4">
    <location>
        <begin position="4"/>
        <end position="38"/>
    </location>
</feature>
<dbReference type="Proteomes" id="UP000008743">
    <property type="component" value="Unassembled WGS sequence"/>
</dbReference>
<evidence type="ECO:0000313" key="5">
    <source>
        <dbReference type="EMBL" id="KJE96100.1"/>
    </source>
</evidence>
<dbReference type="GO" id="GO:0003723">
    <property type="term" value="F:RNA binding"/>
    <property type="evidence" value="ECO:0007669"/>
    <property type="project" value="UniProtKB-UniRule"/>
</dbReference>
<dbReference type="RefSeq" id="XP_004345218.2">
    <property type="nucleotide sequence ID" value="XM_004345168.2"/>
</dbReference>
<dbReference type="Gene3D" id="3.30.70.330">
    <property type="match status" value="1"/>
</dbReference>
<dbReference type="InterPro" id="IPR034257">
    <property type="entry name" value="Acinus_RRM"/>
</dbReference>
<feature type="compositionally biased region" description="Basic and acidic residues" evidence="2">
    <location>
        <begin position="32"/>
        <end position="44"/>
    </location>
</feature>
<sequence>MLDLASLKVADLRRELQDRGLPTTGLKKDLLDRLTEHLAQHPEEAGAAASKTESESTESESTESATETQGTNDDHAKSITHQEAEEQPNVQSKSSSSAAAEEAPAPVLMNQDDDAAVVQAPISADPVQPAAAPAPVSLKRAREEDDDDAEGGVKSSSSGRTLHIANFSRPLTLNQVNELLARTGKVVPDTFWMDSIKSQCYATFETVEEANATFEALNGINWPAHNMKKLVVQRVADDARKTIALTPPVQGAAPLRAPAEPVAPKTTAEAIANLPKNIASRLGQASDAPVQPTAPAKQTGSTLSKLDSLFRKTTAAPPIYWLPVSDEKVAEIRAKREQQVA</sequence>
<dbReference type="InterPro" id="IPR000504">
    <property type="entry name" value="RRM_dom"/>
</dbReference>
<evidence type="ECO:0000313" key="6">
    <source>
        <dbReference type="Proteomes" id="UP000008743"/>
    </source>
</evidence>
<reference evidence="6" key="1">
    <citation type="submission" date="2011-02" db="EMBL/GenBank/DDBJ databases">
        <title>The Genome Sequence of Capsaspora owczarzaki ATCC 30864.</title>
        <authorList>
            <person name="Russ C."/>
            <person name="Cuomo C."/>
            <person name="Burger G."/>
            <person name="Gray M.W."/>
            <person name="Holland P.W.H."/>
            <person name="King N."/>
            <person name="Lang F.B.F."/>
            <person name="Roger A.J."/>
            <person name="Ruiz-Trillo I."/>
            <person name="Young S.K."/>
            <person name="Zeng Q."/>
            <person name="Gargeya S."/>
            <person name="Alvarado L."/>
            <person name="Berlin A."/>
            <person name="Chapman S.B."/>
            <person name="Chen Z."/>
            <person name="Freedman E."/>
            <person name="Gellesch M."/>
            <person name="Goldberg J."/>
            <person name="Griggs A."/>
            <person name="Gujja S."/>
            <person name="Heilman E."/>
            <person name="Heiman D."/>
            <person name="Howarth C."/>
            <person name="Mehta T."/>
            <person name="Neiman D."/>
            <person name="Pearson M."/>
            <person name="Roberts A."/>
            <person name="Saif S."/>
            <person name="Shea T."/>
            <person name="Shenoy N."/>
            <person name="Sisk P."/>
            <person name="Stolte C."/>
            <person name="Sykes S."/>
            <person name="White J."/>
            <person name="Yandava C."/>
            <person name="Haas B."/>
            <person name="Nusbaum C."/>
            <person name="Birren B."/>
        </authorList>
    </citation>
    <scope>NUCLEOTIDE SEQUENCE</scope>
    <source>
        <strain evidence="6">ATCC 30864</strain>
    </source>
</reference>
<keyword evidence="6" id="KW-1185">Reference proteome</keyword>
<feature type="region of interest" description="Disordered" evidence="2">
    <location>
        <begin position="123"/>
        <end position="158"/>
    </location>
</feature>
<dbReference type="InterPro" id="IPR036361">
    <property type="entry name" value="SAP_dom_sf"/>
</dbReference>
<dbReference type="Pfam" id="PF02037">
    <property type="entry name" value="SAP"/>
    <property type="match status" value="1"/>
</dbReference>
<feature type="domain" description="RRM" evidence="3">
    <location>
        <begin position="160"/>
        <end position="237"/>
    </location>
</feature>
<name>A0A0D2WU61_CAPO3</name>
<dbReference type="OrthoDB" id="5348404at2759"/>
<dbReference type="InterPro" id="IPR035979">
    <property type="entry name" value="RBD_domain_sf"/>
</dbReference>
<feature type="compositionally biased region" description="Low complexity" evidence="2">
    <location>
        <begin position="92"/>
        <end position="103"/>
    </location>
</feature>
<evidence type="ECO:0000256" key="1">
    <source>
        <dbReference type="PROSITE-ProRule" id="PRU00176"/>
    </source>
</evidence>
<feature type="region of interest" description="Disordered" evidence="2">
    <location>
        <begin position="283"/>
        <end position="302"/>
    </location>
</feature>
<gene>
    <name evidence="5" type="ORF">CAOG_006469</name>
</gene>
<dbReference type="InterPro" id="IPR003034">
    <property type="entry name" value="SAP_dom"/>
</dbReference>
<dbReference type="STRING" id="595528.A0A0D2WU61"/>
<evidence type="ECO:0000256" key="2">
    <source>
        <dbReference type="SAM" id="MobiDB-lite"/>
    </source>
</evidence>
<dbReference type="PROSITE" id="PS50800">
    <property type="entry name" value="SAP"/>
    <property type="match status" value="1"/>
</dbReference>
<dbReference type="InterPro" id="IPR032552">
    <property type="entry name" value="RSB_motif"/>
</dbReference>
<dbReference type="AlphaFoldDB" id="A0A0D2WU61"/>
<evidence type="ECO:0008006" key="7">
    <source>
        <dbReference type="Google" id="ProtNLM"/>
    </source>
</evidence>
<dbReference type="CDD" id="cd12432">
    <property type="entry name" value="RRM_ACINU"/>
    <property type="match status" value="1"/>
</dbReference>
<dbReference type="Gene3D" id="1.10.720.30">
    <property type="entry name" value="SAP domain"/>
    <property type="match status" value="1"/>
</dbReference>
<dbReference type="PROSITE" id="PS50102">
    <property type="entry name" value="RRM"/>
    <property type="match status" value="1"/>
</dbReference>
<proteinExistence type="predicted"/>
<feature type="region of interest" description="Disordered" evidence="2">
    <location>
        <begin position="32"/>
        <end position="103"/>
    </location>
</feature>
<dbReference type="InParanoid" id="A0A0D2WU61"/>
<evidence type="ECO:0000259" key="3">
    <source>
        <dbReference type="PROSITE" id="PS50102"/>
    </source>
</evidence>
<dbReference type="Pfam" id="PF16294">
    <property type="entry name" value="RSB_motif"/>
    <property type="match status" value="1"/>
</dbReference>
<accession>A0A0D2WU61</accession>
<feature type="compositionally biased region" description="Low complexity" evidence="2">
    <location>
        <begin position="126"/>
        <end position="136"/>
    </location>
</feature>
<feature type="compositionally biased region" description="Basic and acidic residues" evidence="2">
    <location>
        <begin position="72"/>
        <end position="84"/>
    </location>
</feature>
<dbReference type="InterPro" id="IPR012677">
    <property type="entry name" value="Nucleotide-bd_a/b_plait_sf"/>
</dbReference>
<dbReference type="PANTHER" id="PTHR47031">
    <property type="entry name" value="SAP DNA-BINDING DOMAIN-CONTAINING PROTEIN"/>
    <property type="match status" value="1"/>
</dbReference>
<dbReference type="SUPFAM" id="SSF54928">
    <property type="entry name" value="RNA-binding domain, RBD"/>
    <property type="match status" value="1"/>
</dbReference>
<dbReference type="SUPFAM" id="SSF68906">
    <property type="entry name" value="SAP domain"/>
    <property type="match status" value="1"/>
</dbReference>
<protein>
    <recommendedName>
        <fullName evidence="7">SAP domain-containing protein</fullName>
    </recommendedName>
</protein>
<dbReference type="PANTHER" id="PTHR47031:SF3">
    <property type="entry name" value="SAP DOMAIN-CONTAINING PROTEIN"/>
    <property type="match status" value="1"/>
</dbReference>
<keyword evidence="1" id="KW-0694">RNA-binding</keyword>
<evidence type="ECO:0000259" key="4">
    <source>
        <dbReference type="PROSITE" id="PS50800"/>
    </source>
</evidence>
<dbReference type="PhylomeDB" id="A0A0D2WU61"/>